<gene>
    <name evidence="2" type="ORF">Ga0061063_0699</name>
</gene>
<name>A0A0K6GT94_9NEIS</name>
<keyword evidence="1" id="KW-0812">Transmembrane</keyword>
<protein>
    <submittedName>
        <fullName evidence="2">Uncharacterized protein</fullName>
    </submittedName>
</protein>
<keyword evidence="3" id="KW-1185">Reference proteome</keyword>
<evidence type="ECO:0000313" key="3">
    <source>
        <dbReference type="Proteomes" id="UP000243535"/>
    </source>
</evidence>
<evidence type="ECO:0000256" key="1">
    <source>
        <dbReference type="SAM" id="Phobius"/>
    </source>
</evidence>
<keyword evidence="1" id="KW-1133">Transmembrane helix</keyword>
<accession>A0A0K6GT94</accession>
<dbReference type="EMBL" id="CYHA01000001">
    <property type="protein sequence ID" value="CUA81852.1"/>
    <property type="molecule type" value="Genomic_DNA"/>
</dbReference>
<sequence>MLGRLFKLFVLSFLAYLVVSRLFSRGHRKTLREVFEAVAIGLLVSSVVFVGFYLAGQRL</sequence>
<evidence type="ECO:0000313" key="2">
    <source>
        <dbReference type="EMBL" id="CUA81852.1"/>
    </source>
</evidence>
<keyword evidence="1" id="KW-0472">Membrane</keyword>
<dbReference type="InterPro" id="IPR058186">
    <property type="entry name" value="MIGRI"/>
</dbReference>
<organism evidence="2 3">
    <name type="scientific">Gulbenkiania indica</name>
    <dbReference type="NCBI Taxonomy" id="375574"/>
    <lineage>
        <taxon>Bacteria</taxon>
        <taxon>Pseudomonadati</taxon>
        <taxon>Pseudomonadota</taxon>
        <taxon>Betaproteobacteria</taxon>
        <taxon>Neisseriales</taxon>
        <taxon>Chromobacteriaceae</taxon>
        <taxon>Gulbenkiania</taxon>
    </lineage>
</organism>
<proteinExistence type="predicted"/>
<dbReference type="AlphaFoldDB" id="A0A0K6GT94"/>
<reference evidence="3" key="1">
    <citation type="submission" date="2015-08" db="EMBL/GenBank/DDBJ databases">
        <authorList>
            <person name="Varghese N."/>
        </authorList>
    </citation>
    <scope>NUCLEOTIDE SEQUENCE [LARGE SCALE GENOMIC DNA]</scope>
    <source>
        <strain evidence="3">DSM 17901</strain>
    </source>
</reference>
<feature type="transmembrane region" description="Helical" evidence="1">
    <location>
        <begin position="34"/>
        <end position="55"/>
    </location>
</feature>
<dbReference type="STRING" id="375574.GCA_001418035_00497"/>
<dbReference type="RefSeq" id="WP_055433295.1">
    <property type="nucleotide sequence ID" value="NZ_CYHA01000001.1"/>
</dbReference>
<dbReference type="Proteomes" id="UP000243535">
    <property type="component" value="Unassembled WGS sequence"/>
</dbReference>
<dbReference type="NCBIfam" id="NF047648">
    <property type="entry name" value="MIGRI_fam"/>
    <property type="match status" value="1"/>
</dbReference>